<dbReference type="EMBL" id="CAJJDO010000047">
    <property type="protein sequence ID" value="CAD8167664.1"/>
    <property type="molecule type" value="Genomic_DNA"/>
</dbReference>
<keyword evidence="2" id="KW-1185">Reference proteome</keyword>
<evidence type="ECO:0000313" key="2">
    <source>
        <dbReference type="Proteomes" id="UP000689195"/>
    </source>
</evidence>
<organism evidence="1 2">
    <name type="scientific">Paramecium pentaurelia</name>
    <dbReference type="NCBI Taxonomy" id="43138"/>
    <lineage>
        <taxon>Eukaryota</taxon>
        <taxon>Sar</taxon>
        <taxon>Alveolata</taxon>
        <taxon>Ciliophora</taxon>
        <taxon>Intramacronucleata</taxon>
        <taxon>Oligohymenophorea</taxon>
        <taxon>Peniculida</taxon>
        <taxon>Parameciidae</taxon>
        <taxon>Paramecium</taxon>
    </lineage>
</organism>
<dbReference type="AlphaFoldDB" id="A0A8S1UT46"/>
<name>A0A8S1UT46_9CILI</name>
<proteinExistence type="predicted"/>
<comment type="caution">
    <text evidence="1">The sequence shown here is derived from an EMBL/GenBank/DDBJ whole genome shotgun (WGS) entry which is preliminary data.</text>
</comment>
<sequence length="131" mass="15572">MGCAPSAIQYEKVEFLKDDLILSDDLELSDETCANLINDSIRVNESILNRKTLYKEEIEDFQIIQEQQLNQKPFIIKSCFKRNNKTQQIMQKEKKVRFCKSYQININGLKFIVKKKKQGRNKKEYTIKQFE</sequence>
<evidence type="ECO:0000313" key="1">
    <source>
        <dbReference type="EMBL" id="CAD8167664.1"/>
    </source>
</evidence>
<dbReference type="Proteomes" id="UP000689195">
    <property type="component" value="Unassembled WGS sequence"/>
</dbReference>
<accession>A0A8S1UT46</accession>
<gene>
    <name evidence="1" type="ORF">PPENT_87.1.T0470234</name>
</gene>
<protein>
    <submittedName>
        <fullName evidence="1">Uncharacterized protein</fullName>
    </submittedName>
</protein>
<reference evidence="1" key="1">
    <citation type="submission" date="2021-01" db="EMBL/GenBank/DDBJ databases">
        <authorList>
            <consortium name="Genoscope - CEA"/>
            <person name="William W."/>
        </authorList>
    </citation>
    <scope>NUCLEOTIDE SEQUENCE</scope>
</reference>
<dbReference type="OrthoDB" id="296452at2759"/>